<proteinExistence type="predicted"/>
<dbReference type="Proteomes" id="UP001595805">
    <property type="component" value="Unassembled WGS sequence"/>
</dbReference>
<evidence type="ECO:0000313" key="2">
    <source>
        <dbReference type="Proteomes" id="UP001595805"/>
    </source>
</evidence>
<protein>
    <recommendedName>
        <fullName evidence="3">Sulfotransferase family protein</fullName>
    </recommendedName>
</protein>
<name>A0ABV8ATE2_9BACT</name>
<evidence type="ECO:0000313" key="1">
    <source>
        <dbReference type="EMBL" id="MFC3880912.1"/>
    </source>
</evidence>
<comment type="caution">
    <text evidence="1">The sequence shown here is derived from an EMBL/GenBank/DDBJ whole genome shotgun (WGS) entry which is preliminary data.</text>
</comment>
<organism evidence="1 2">
    <name type="scientific">Algoriphagus namhaensis</name>
    <dbReference type="NCBI Taxonomy" id="915353"/>
    <lineage>
        <taxon>Bacteria</taxon>
        <taxon>Pseudomonadati</taxon>
        <taxon>Bacteroidota</taxon>
        <taxon>Cytophagia</taxon>
        <taxon>Cytophagales</taxon>
        <taxon>Cyclobacteriaceae</taxon>
        <taxon>Algoriphagus</taxon>
    </lineage>
</organism>
<dbReference type="InterPro" id="IPR027417">
    <property type="entry name" value="P-loop_NTPase"/>
</dbReference>
<keyword evidence="2" id="KW-1185">Reference proteome</keyword>
<dbReference type="RefSeq" id="WP_377906259.1">
    <property type="nucleotide sequence ID" value="NZ_JBHRZS010000007.1"/>
</dbReference>
<dbReference type="SUPFAM" id="SSF52540">
    <property type="entry name" value="P-loop containing nucleoside triphosphate hydrolases"/>
    <property type="match status" value="1"/>
</dbReference>
<sequence length="201" mass="23905">MKKDYSPHEIIFRDKKRLEEEFEKFENFPPDLKTLKPWVILAGHYHNSRFRLSKRFPDIYENQKVKLITFVRDPLAHHLSMYKFGKKKGHDFVKGLSLSDYLKKDSNFLAATLECTLENYKSRIDGYFFAGIVEEYEESLRQLSNKLGKAMVEKIPFENQTNSNMLYESLSEEEINLFRESNKLDYLIYTYCLTKLQSNVV</sequence>
<evidence type="ECO:0008006" key="3">
    <source>
        <dbReference type="Google" id="ProtNLM"/>
    </source>
</evidence>
<dbReference type="EMBL" id="JBHRZS010000007">
    <property type="protein sequence ID" value="MFC3880912.1"/>
    <property type="molecule type" value="Genomic_DNA"/>
</dbReference>
<dbReference type="Gene3D" id="3.40.50.300">
    <property type="entry name" value="P-loop containing nucleotide triphosphate hydrolases"/>
    <property type="match status" value="1"/>
</dbReference>
<reference evidence="2" key="1">
    <citation type="journal article" date="2019" name="Int. J. Syst. Evol. Microbiol.">
        <title>The Global Catalogue of Microorganisms (GCM) 10K type strain sequencing project: providing services to taxonomists for standard genome sequencing and annotation.</title>
        <authorList>
            <consortium name="The Broad Institute Genomics Platform"/>
            <consortium name="The Broad Institute Genome Sequencing Center for Infectious Disease"/>
            <person name="Wu L."/>
            <person name="Ma J."/>
        </authorList>
    </citation>
    <scope>NUCLEOTIDE SEQUENCE [LARGE SCALE GENOMIC DNA]</scope>
    <source>
        <strain evidence="2">CCUG 60523</strain>
    </source>
</reference>
<accession>A0ABV8ATE2</accession>
<gene>
    <name evidence="1" type="ORF">ACFOSV_12020</name>
</gene>